<dbReference type="Proteomes" id="UP000054279">
    <property type="component" value="Unassembled WGS sequence"/>
</dbReference>
<dbReference type="EMBL" id="KN837148">
    <property type="protein sequence ID" value="KIJ39917.1"/>
    <property type="molecule type" value="Genomic_DNA"/>
</dbReference>
<name>A0A0C9VEZ3_SPHS4</name>
<organism evidence="1 2">
    <name type="scientific">Sphaerobolus stellatus (strain SS14)</name>
    <dbReference type="NCBI Taxonomy" id="990650"/>
    <lineage>
        <taxon>Eukaryota</taxon>
        <taxon>Fungi</taxon>
        <taxon>Dikarya</taxon>
        <taxon>Basidiomycota</taxon>
        <taxon>Agaricomycotina</taxon>
        <taxon>Agaricomycetes</taxon>
        <taxon>Phallomycetidae</taxon>
        <taxon>Geastrales</taxon>
        <taxon>Sphaerobolaceae</taxon>
        <taxon>Sphaerobolus</taxon>
    </lineage>
</organism>
<protein>
    <submittedName>
        <fullName evidence="1">Uncharacterized protein</fullName>
    </submittedName>
</protein>
<sequence>MREVGEIVDVLRRYPNLKDCQLTYIGFEEDKDEETEPTGIITLSKLARFKLHWENGTKDIGRLLESLRMPRLEALDVALKTISVDAIPQVTIGLFSISTSAPPVSP</sequence>
<evidence type="ECO:0000313" key="2">
    <source>
        <dbReference type="Proteomes" id="UP000054279"/>
    </source>
</evidence>
<proteinExistence type="predicted"/>
<keyword evidence="2" id="KW-1185">Reference proteome</keyword>
<dbReference type="AlphaFoldDB" id="A0A0C9VEZ3"/>
<evidence type="ECO:0000313" key="1">
    <source>
        <dbReference type="EMBL" id="KIJ39917.1"/>
    </source>
</evidence>
<dbReference type="HOGENOM" id="CLU_2224890_0_0_1"/>
<accession>A0A0C9VEZ3</accession>
<gene>
    <name evidence="1" type="ORF">M422DRAFT_32519</name>
</gene>
<reference evidence="1 2" key="1">
    <citation type="submission" date="2014-06" db="EMBL/GenBank/DDBJ databases">
        <title>Evolutionary Origins and Diversification of the Mycorrhizal Mutualists.</title>
        <authorList>
            <consortium name="DOE Joint Genome Institute"/>
            <consortium name="Mycorrhizal Genomics Consortium"/>
            <person name="Kohler A."/>
            <person name="Kuo A."/>
            <person name="Nagy L.G."/>
            <person name="Floudas D."/>
            <person name="Copeland A."/>
            <person name="Barry K.W."/>
            <person name="Cichocki N."/>
            <person name="Veneault-Fourrey C."/>
            <person name="LaButti K."/>
            <person name="Lindquist E.A."/>
            <person name="Lipzen A."/>
            <person name="Lundell T."/>
            <person name="Morin E."/>
            <person name="Murat C."/>
            <person name="Riley R."/>
            <person name="Ohm R."/>
            <person name="Sun H."/>
            <person name="Tunlid A."/>
            <person name="Henrissat B."/>
            <person name="Grigoriev I.V."/>
            <person name="Hibbett D.S."/>
            <person name="Martin F."/>
        </authorList>
    </citation>
    <scope>NUCLEOTIDE SEQUENCE [LARGE SCALE GENOMIC DNA]</scope>
    <source>
        <strain evidence="1 2">SS14</strain>
    </source>
</reference>